<reference evidence="2" key="1">
    <citation type="submission" date="2018-05" db="EMBL/GenBank/DDBJ databases">
        <authorList>
            <person name="Lanie J.A."/>
            <person name="Ng W.-L."/>
            <person name="Kazmierczak K.M."/>
            <person name="Andrzejewski T.M."/>
            <person name="Davidsen T.M."/>
            <person name="Wayne K.J."/>
            <person name="Tettelin H."/>
            <person name="Glass J.I."/>
            <person name="Rusch D."/>
            <person name="Podicherti R."/>
            <person name="Tsui H.-C.T."/>
            <person name="Winkler M.E."/>
        </authorList>
    </citation>
    <scope>NUCLEOTIDE SEQUENCE</scope>
</reference>
<dbReference type="AlphaFoldDB" id="A0A382YJH8"/>
<organism evidence="2">
    <name type="scientific">marine metagenome</name>
    <dbReference type="NCBI Taxonomy" id="408172"/>
    <lineage>
        <taxon>unclassified sequences</taxon>
        <taxon>metagenomes</taxon>
        <taxon>ecological metagenomes</taxon>
    </lineage>
</organism>
<name>A0A382YJH8_9ZZZZ</name>
<evidence type="ECO:0000256" key="1">
    <source>
        <dbReference type="SAM" id="MobiDB-lite"/>
    </source>
</evidence>
<feature type="non-terminal residue" evidence="2">
    <location>
        <position position="1"/>
    </location>
</feature>
<feature type="region of interest" description="Disordered" evidence="1">
    <location>
        <begin position="1"/>
        <end position="26"/>
    </location>
</feature>
<evidence type="ECO:0000313" key="2">
    <source>
        <dbReference type="EMBL" id="SVD83446.1"/>
    </source>
</evidence>
<sequence>TDPNRPGAARTQVSSQARSARIVPTT</sequence>
<protein>
    <submittedName>
        <fullName evidence="2">Uncharacterized protein</fullName>
    </submittedName>
</protein>
<dbReference type="EMBL" id="UINC01176358">
    <property type="protein sequence ID" value="SVD83446.1"/>
    <property type="molecule type" value="Genomic_DNA"/>
</dbReference>
<feature type="compositionally biased region" description="Polar residues" evidence="1">
    <location>
        <begin position="11"/>
        <end position="26"/>
    </location>
</feature>
<gene>
    <name evidence="2" type="ORF">METZ01_LOCUS436300</name>
</gene>
<proteinExistence type="predicted"/>
<accession>A0A382YJH8</accession>